<gene>
    <name evidence="2" type="ORF">Tci_064817</name>
</gene>
<dbReference type="AlphaFoldDB" id="A0A6L2P5I8"/>
<evidence type="ECO:0000313" key="2">
    <source>
        <dbReference type="EMBL" id="GEU92839.1"/>
    </source>
</evidence>
<dbReference type="EMBL" id="BKCJ010010720">
    <property type="protein sequence ID" value="GEU92839.1"/>
    <property type="molecule type" value="Genomic_DNA"/>
</dbReference>
<sequence>MTGKRAGDKRGPNVNDHSVTFNVKASLLGDAPKSILRKTTLSNATPNVRAGVRDTTDRVPTDKGNNLNVQNTTQEGPKAEMYQLTSHPFTYAKVFNSNRVKNKGLEDLLEDGPCMIRTATIVLRKWSPDANLTKEDLLKLNVGLKDKLVVAISKLEDNDIPMGDLVDDTRKRVEAYSRMTGIWSGRKVDSRKRNIVFSSEMNLHYFDRDDMDLHDMDPLEDEMAQGECF</sequence>
<organism evidence="2">
    <name type="scientific">Tanacetum cinerariifolium</name>
    <name type="common">Dalmatian daisy</name>
    <name type="synonym">Chrysanthemum cinerariifolium</name>
    <dbReference type="NCBI Taxonomy" id="118510"/>
    <lineage>
        <taxon>Eukaryota</taxon>
        <taxon>Viridiplantae</taxon>
        <taxon>Streptophyta</taxon>
        <taxon>Embryophyta</taxon>
        <taxon>Tracheophyta</taxon>
        <taxon>Spermatophyta</taxon>
        <taxon>Magnoliopsida</taxon>
        <taxon>eudicotyledons</taxon>
        <taxon>Gunneridae</taxon>
        <taxon>Pentapetalae</taxon>
        <taxon>asterids</taxon>
        <taxon>campanulids</taxon>
        <taxon>Asterales</taxon>
        <taxon>Asteraceae</taxon>
        <taxon>Asteroideae</taxon>
        <taxon>Anthemideae</taxon>
        <taxon>Anthemidinae</taxon>
        <taxon>Tanacetum</taxon>
    </lineage>
</organism>
<name>A0A6L2P5I8_TANCI</name>
<evidence type="ECO:0000256" key="1">
    <source>
        <dbReference type="SAM" id="MobiDB-lite"/>
    </source>
</evidence>
<comment type="caution">
    <text evidence="2">The sequence shown here is derived from an EMBL/GenBank/DDBJ whole genome shotgun (WGS) entry which is preliminary data.</text>
</comment>
<feature type="region of interest" description="Disordered" evidence="1">
    <location>
        <begin position="46"/>
        <end position="72"/>
    </location>
</feature>
<accession>A0A6L2P5I8</accession>
<feature type="compositionally biased region" description="Basic and acidic residues" evidence="1">
    <location>
        <begin position="51"/>
        <end position="61"/>
    </location>
</feature>
<protein>
    <submittedName>
        <fullName evidence="2">Uncharacterized protein</fullName>
    </submittedName>
</protein>
<reference evidence="2" key="1">
    <citation type="journal article" date="2019" name="Sci. Rep.">
        <title>Draft genome of Tanacetum cinerariifolium, the natural source of mosquito coil.</title>
        <authorList>
            <person name="Yamashiro T."/>
            <person name="Shiraishi A."/>
            <person name="Satake H."/>
            <person name="Nakayama K."/>
        </authorList>
    </citation>
    <scope>NUCLEOTIDE SEQUENCE</scope>
</reference>
<feature type="compositionally biased region" description="Polar residues" evidence="1">
    <location>
        <begin position="63"/>
        <end position="72"/>
    </location>
</feature>
<proteinExistence type="predicted"/>